<accession>A0ABU6YMC1</accession>
<protein>
    <submittedName>
        <fullName evidence="2">Uncharacterized protein</fullName>
    </submittedName>
</protein>
<dbReference type="EMBL" id="JASCZI010242288">
    <property type="protein sequence ID" value="MED6210500.1"/>
    <property type="molecule type" value="Genomic_DNA"/>
</dbReference>
<feature type="non-terminal residue" evidence="2">
    <location>
        <position position="1"/>
    </location>
</feature>
<feature type="region of interest" description="Disordered" evidence="1">
    <location>
        <begin position="85"/>
        <end position="113"/>
    </location>
</feature>
<organism evidence="2 3">
    <name type="scientific">Stylosanthes scabra</name>
    <dbReference type="NCBI Taxonomy" id="79078"/>
    <lineage>
        <taxon>Eukaryota</taxon>
        <taxon>Viridiplantae</taxon>
        <taxon>Streptophyta</taxon>
        <taxon>Embryophyta</taxon>
        <taxon>Tracheophyta</taxon>
        <taxon>Spermatophyta</taxon>
        <taxon>Magnoliopsida</taxon>
        <taxon>eudicotyledons</taxon>
        <taxon>Gunneridae</taxon>
        <taxon>Pentapetalae</taxon>
        <taxon>rosids</taxon>
        <taxon>fabids</taxon>
        <taxon>Fabales</taxon>
        <taxon>Fabaceae</taxon>
        <taxon>Papilionoideae</taxon>
        <taxon>50 kb inversion clade</taxon>
        <taxon>dalbergioids sensu lato</taxon>
        <taxon>Dalbergieae</taxon>
        <taxon>Pterocarpus clade</taxon>
        <taxon>Stylosanthes</taxon>
    </lineage>
</organism>
<dbReference type="Proteomes" id="UP001341840">
    <property type="component" value="Unassembled WGS sequence"/>
</dbReference>
<gene>
    <name evidence="2" type="ORF">PIB30_064647</name>
</gene>
<name>A0ABU6YMC1_9FABA</name>
<proteinExistence type="predicted"/>
<comment type="caution">
    <text evidence="2">The sequence shown here is derived from an EMBL/GenBank/DDBJ whole genome shotgun (WGS) entry which is preliminary data.</text>
</comment>
<reference evidence="2 3" key="1">
    <citation type="journal article" date="2023" name="Plants (Basel)">
        <title>Bridging the Gap: Combining Genomics and Transcriptomics Approaches to Understand Stylosanthes scabra, an Orphan Legume from the Brazilian Caatinga.</title>
        <authorList>
            <person name="Ferreira-Neto J.R.C."/>
            <person name="da Silva M.D."/>
            <person name="Binneck E."/>
            <person name="de Melo N.F."/>
            <person name="da Silva R.H."/>
            <person name="de Melo A.L.T.M."/>
            <person name="Pandolfi V."/>
            <person name="Bustamante F.O."/>
            <person name="Brasileiro-Vidal A.C."/>
            <person name="Benko-Iseppon A.M."/>
        </authorList>
    </citation>
    <scope>NUCLEOTIDE SEQUENCE [LARGE SCALE GENOMIC DNA]</scope>
    <source>
        <tissue evidence="2">Leaves</tissue>
    </source>
</reference>
<sequence>EDDGSSSSDSDDSADDNLYMPRANELSSKDEDEDEIRITQARKKDPNRKRGTDMDLKKAREDIMLEDDGLVVDSDSDIDLGQVFGNDENVAREHEEYDAYDADSDGKESWESL</sequence>
<feature type="region of interest" description="Disordered" evidence="1">
    <location>
        <begin position="1"/>
        <end position="55"/>
    </location>
</feature>
<feature type="compositionally biased region" description="Acidic residues" evidence="1">
    <location>
        <begin position="1"/>
        <end position="15"/>
    </location>
</feature>
<evidence type="ECO:0000256" key="1">
    <source>
        <dbReference type="SAM" id="MobiDB-lite"/>
    </source>
</evidence>
<feature type="compositionally biased region" description="Basic and acidic residues" evidence="1">
    <location>
        <begin position="104"/>
        <end position="113"/>
    </location>
</feature>
<evidence type="ECO:0000313" key="3">
    <source>
        <dbReference type="Proteomes" id="UP001341840"/>
    </source>
</evidence>
<evidence type="ECO:0000313" key="2">
    <source>
        <dbReference type="EMBL" id="MED6210500.1"/>
    </source>
</evidence>
<keyword evidence="3" id="KW-1185">Reference proteome</keyword>
<feature type="compositionally biased region" description="Basic and acidic residues" evidence="1">
    <location>
        <begin position="42"/>
        <end position="55"/>
    </location>
</feature>